<dbReference type="PROSITE" id="PS50943">
    <property type="entry name" value="HTH_CROC1"/>
    <property type="match status" value="1"/>
</dbReference>
<dbReference type="Pfam" id="PF01381">
    <property type="entry name" value="HTH_3"/>
    <property type="match status" value="1"/>
</dbReference>
<dbReference type="InterPro" id="IPR050807">
    <property type="entry name" value="TransReg_Diox_bact_type"/>
</dbReference>
<dbReference type="InterPro" id="IPR001387">
    <property type="entry name" value="Cro/C1-type_HTH"/>
</dbReference>
<evidence type="ECO:0000256" key="1">
    <source>
        <dbReference type="ARBA" id="ARBA00023125"/>
    </source>
</evidence>
<dbReference type="EMBL" id="SMAE01000007">
    <property type="protein sequence ID" value="TCS88713.1"/>
    <property type="molecule type" value="Genomic_DNA"/>
</dbReference>
<dbReference type="Proteomes" id="UP000294567">
    <property type="component" value="Unassembled WGS sequence"/>
</dbReference>
<comment type="caution">
    <text evidence="3">The sequence shown here is derived from an EMBL/GenBank/DDBJ whole genome shotgun (WGS) entry which is preliminary data.</text>
</comment>
<dbReference type="SMART" id="SM00530">
    <property type="entry name" value="HTH_XRE"/>
    <property type="match status" value="1"/>
</dbReference>
<reference evidence="3 4" key="1">
    <citation type="submission" date="2019-03" db="EMBL/GenBank/DDBJ databases">
        <title>Genomic Encyclopedia of Type Strains, Phase IV (KMG-IV): sequencing the most valuable type-strain genomes for metagenomic binning, comparative biology and taxonomic classification.</title>
        <authorList>
            <person name="Goeker M."/>
        </authorList>
    </citation>
    <scope>NUCLEOTIDE SEQUENCE [LARGE SCALE GENOMIC DNA]</scope>
    <source>
        <strain evidence="3 4">DSM 26752</strain>
    </source>
</reference>
<dbReference type="PANTHER" id="PTHR46797">
    <property type="entry name" value="HTH-TYPE TRANSCRIPTIONAL REGULATOR"/>
    <property type="match status" value="1"/>
</dbReference>
<feature type="domain" description="HTH cro/C1-type" evidence="2">
    <location>
        <begin position="18"/>
        <end position="72"/>
    </location>
</feature>
<evidence type="ECO:0000259" key="2">
    <source>
        <dbReference type="PROSITE" id="PS50943"/>
    </source>
</evidence>
<sequence>MINENLSNLDFKNIGAKIRLERENLNLTREKLAELLDLSPYYIGQIERGERKMSVETLVNISKILHVSIDYLLDNSCEIDNKYVVSESFDQYKLNENDDELKELFSILKRCSKEEISLITDLVKLILPYIK</sequence>
<dbReference type="Gene3D" id="1.10.260.40">
    <property type="entry name" value="lambda repressor-like DNA-binding domains"/>
    <property type="match status" value="1"/>
</dbReference>
<dbReference type="GO" id="GO:0003677">
    <property type="term" value="F:DNA binding"/>
    <property type="evidence" value="ECO:0007669"/>
    <property type="project" value="UniProtKB-KW"/>
</dbReference>
<evidence type="ECO:0000313" key="3">
    <source>
        <dbReference type="EMBL" id="TCS88713.1"/>
    </source>
</evidence>
<keyword evidence="4" id="KW-1185">Reference proteome</keyword>
<evidence type="ECO:0000313" key="4">
    <source>
        <dbReference type="Proteomes" id="UP000294567"/>
    </source>
</evidence>
<organism evidence="3 4">
    <name type="scientific">Keratinibaculum paraultunense</name>
    <dbReference type="NCBI Taxonomy" id="1278232"/>
    <lineage>
        <taxon>Bacteria</taxon>
        <taxon>Bacillati</taxon>
        <taxon>Bacillota</taxon>
        <taxon>Tissierellia</taxon>
        <taxon>Tissierellales</taxon>
        <taxon>Tepidimicrobiaceae</taxon>
        <taxon>Keratinibaculum</taxon>
    </lineage>
</organism>
<dbReference type="AlphaFoldDB" id="A0A4V2UU16"/>
<keyword evidence="1 3" id="KW-0238">DNA-binding</keyword>
<dbReference type="GO" id="GO:0003700">
    <property type="term" value="F:DNA-binding transcription factor activity"/>
    <property type="evidence" value="ECO:0007669"/>
    <property type="project" value="TreeGrafter"/>
</dbReference>
<dbReference type="SUPFAM" id="SSF47413">
    <property type="entry name" value="lambda repressor-like DNA-binding domains"/>
    <property type="match status" value="1"/>
</dbReference>
<dbReference type="GO" id="GO:0005829">
    <property type="term" value="C:cytosol"/>
    <property type="evidence" value="ECO:0007669"/>
    <property type="project" value="TreeGrafter"/>
</dbReference>
<name>A0A4V2UU16_9FIRM</name>
<dbReference type="CDD" id="cd00093">
    <property type="entry name" value="HTH_XRE"/>
    <property type="match status" value="1"/>
</dbReference>
<dbReference type="RefSeq" id="WP_132027749.1">
    <property type="nucleotide sequence ID" value="NZ_CP068564.1"/>
</dbReference>
<protein>
    <submittedName>
        <fullName evidence="3">DNA-binding XRE family transcriptional regulator</fullName>
    </submittedName>
</protein>
<dbReference type="PANTHER" id="PTHR46797:SF24">
    <property type="entry name" value="DNA-BINDING PHAGE PROTEIN"/>
    <property type="match status" value="1"/>
</dbReference>
<dbReference type="InterPro" id="IPR010982">
    <property type="entry name" value="Lambda_DNA-bd_dom_sf"/>
</dbReference>
<accession>A0A4V2UU16</accession>
<dbReference type="OrthoDB" id="9814553at2"/>
<gene>
    <name evidence="3" type="ORF">EDD65_10766</name>
</gene>
<proteinExistence type="predicted"/>